<dbReference type="RefSeq" id="WP_270453654.1">
    <property type="nucleotide sequence ID" value="NZ_JADPIE010000003.1"/>
</dbReference>
<dbReference type="PANTHER" id="PTHR32481:SF5">
    <property type="entry name" value="ENDOGLUCANASE"/>
    <property type="match status" value="1"/>
</dbReference>
<feature type="binding site" evidence="8">
    <location>
        <position position="170"/>
    </location>
    <ligand>
        <name>Zn(2+)</name>
        <dbReference type="ChEBI" id="CHEBI:29105"/>
        <label>1</label>
    </ligand>
</feature>
<evidence type="ECO:0000256" key="3">
    <source>
        <dbReference type="ARBA" id="ARBA00022670"/>
    </source>
</evidence>
<feature type="binding site" evidence="8">
    <location>
        <position position="199"/>
    </location>
    <ligand>
        <name>Zn(2+)</name>
        <dbReference type="ChEBI" id="CHEBI:29105"/>
        <label>2</label>
    </ligand>
</feature>
<dbReference type="SUPFAM" id="SSF53187">
    <property type="entry name" value="Zn-dependent exopeptidases"/>
    <property type="match status" value="1"/>
</dbReference>
<feature type="binding site" evidence="8">
    <location>
        <position position="170"/>
    </location>
    <ligand>
        <name>Zn(2+)</name>
        <dbReference type="ChEBI" id="CHEBI:29105"/>
        <label>2</label>
    </ligand>
</feature>
<dbReference type="GO" id="GO:0046872">
    <property type="term" value="F:metal ion binding"/>
    <property type="evidence" value="ECO:0007669"/>
    <property type="project" value="UniProtKB-UniRule"/>
</dbReference>
<accession>A0A931APS9</accession>
<keyword evidence="5" id="KW-0378">Hydrolase</keyword>
<comment type="caution">
    <text evidence="9">The sequence shown here is derived from an EMBL/GenBank/DDBJ whole genome shotgun (WGS) entry which is preliminary data.</text>
</comment>
<dbReference type="GO" id="GO:0006508">
    <property type="term" value="P:proteolysis"/>
    <property type="evidence" value="ECO:0007669"/>
    <property type="project" value="UniProtKB-KW"/>
</dbReference>
<dbReference type="Pfam" id="PF05343">
    <property type="entry name" value="Peptidase_M42"/>
    <property type="match status" value="1"/>
</dbReference>
<dbReference type="EMBL" id="JADPIE010000003">
    <property type="protein sequence ID" value="MBF8436743.1"/>
    <property type="molecule type" value="Genomic_DNA"/>
</dbReference>
<evidence type="ECO:0000256" key="7">
    <source>
        <dbReference type="PIRSR" id="PIRSR001123-1"/>
    </source>
</evidence>
<dbReference type="InterPro" id="IPR051464">
    <property type="entry name" value="Peptidase_M42_aminopept"/>
</dbReference>
<organism evidence="9 10">
    <name type="scientific">Halonatronomonas betaini</name>
    <dbReference type="NCBI Taxonomy" id="2778430"/>
    <lineage>
        <taxon>Bacteria</taxon>
        <taxon>Bacillati</taxon>
        <taxon>Bacillota</taxon>
        <taxon>Clostridia</taxon>
        <taxon>Halanaerobiales</taxon>
        <taxon>Halarsenatibacteraceae</taxon>
        <taxon>Halonatronomonas</taxon>
    </lineage>
</organism>
<keyword evidence="10" id="KW-1185">Reference proteome</keyword>
<reference evidence="9" key="1">
    <citation type="submission" date="2020-11" db="EMBL/GenBank/DDBJ databases">
        <title>Halonatronomonas betainensis gen. nov., sp. nov. a novel haloalkaliphilic representative of the family Halanaerobiacae capable of betaine degradation.</title>
        <authorList>
            <person name="Boltyanskaya Y."/>
            <person name="Kevbrin V."/>
            <person name="Detkova E."/>
            <person name="Grouzdev D.S."/>
            <person name="Koziaeva V."/>
            <person name="Zhilina T."/>
        </authorList>
    </citation>
    <scope>NUCLEOTIDE SEQUENCE</scope>
    <source>
        <strain evidence="9">Z-7014</strain>
    </source>
</reference>
<dbReference type="Gene3D" id="3.40.630.10">
    <property type="entry name" value="Zn peptidases"/>
    <property type="match status" value="1"/>
</dbReference>
<keyword evidence="3" id="KW-0645">Protease</keyword>
<evidence type="ECO:0000313" key="9">
    <source>
        <dbReference type="EMBL" id="MBF8436743.1"/>
    </source>
</evidence>
<feature type="binding site" evidence="8">
    <location>
        <position position="309"/>
    </location>
    <ligand>
        <name>Zn(2+)</name>
        <dbReference type="ChEBI" id="CHEBI:29105"/>
        <label>2</label>
    </ligand>
</feature>
<dbReference type="Proteomes" id="UP000621436">
    <property type="component" value="Unassembled WGS sequence"/>
</dbReference>
<evidence type="ECO:0000256" key="2">
    <source>
        <dbReference type="ARBA" id="ARBA00022438"/>
    </source>
</evidence>
<protein>
    <submittedName>
        <fullName evidence="9">M42 family metallopeptidase</fullName>
    </submittedName>
</protein>
<comment type="similarity">
    <text evidence="1 6">Belongs to the peptidase M42 family.</text>
</comment>
<dbReference type="PIRSF" id="PIRSF001123">
    <property type="entry name" value="PepA_GA"/>
    <property type="match status" value="1"/>
</dbReference>
<dbReference type="PANTHER" id="PTHR32481">
    <property type="entry name" value="AMINOPEPTIDASE"/>
    <property type="match status" value="1"/>
</dbReference>
<evidence type="ECO:0000313" key="10">
    <source>
        <dbReference type="Proteomes" id="UP000621436"/>
    </source>
</evidence>
<dbReference type="InterPro" id="IPR008007">
    <property type="entry name" value="Peptidase_M42"/>
</dbReference>
<feature type="binding site" evidence="8">
    <location>
        <position position="60"/>
    </location>
    <ligand>
        <name>Zn(2+)</name>
        <dbReference type="ChEBI" id="CHEBI:29105"/>
        <label>1</label>
    </ligand>
</feature>
<dbReference type="GO" id="GO:0004177">
    <property type="term" value="F:aminopeptidase activity"/>
    <property type="evidence" value="ECO:0007669"/>
    <property type="project" value="UniProtKB-UniRule"/>
</dbReference>
<dbReference type="AlphaFoldDB" id="A0A931APS9"/>
<dbReference type="CDD" id="cd05656">
    <property type="entry name" value="M42_Frv"/>
    <property type="match status" value="1"/>
</dbReference>
<evidence type="ECO:0000256" key="6">
    <source>
        <dbReference type="PIRNR" id="PIRNR001123"/>
    </source>
</evidence>
<gene>
    <name evidence="9" type="ORF">I0Q91_06630</name>
</gene>
<keyword evidence="4 8" id="KW-0479">Metal-binding</keyword>
<feature type="active site" description="Proton acceptor" evidence="7">
    <location>
        <position position="198"/>
    </location>
</feature>
<feature type="binding site" evidence="8">
    <location>
        <position position="221"/>
    </location>
    <ligand>
        <name>Zn(2+)</name>
        <dbReference type="ChEBI" id="CHEBI:29105"/>
        <label>1</label>
    </ligand>
</feature>
<dbReference type="InterPro" id="IPR023367">
    <property type="entry name" value="Peptidase_M42_dom2"/>
</dbReference>
<evidence type="ECO:0000256" key="8">
    <source>
        <dbReference type="PIRSR" id="PIRSR001123-2"/>
    </source>
</evidence>
<comment type="cofactor">
    <cofactor evidence="8">
        <name>a divalent metal cation</name>
        <dbReference type="ChEBI" id="CHEBI:60240"/>
    </cofactor>
    <text evidence="8">Binds 2 divalent metal cations per subunit.</text>
</comment>
<sequence length="339" mass="37162">MLLEKMINATGISSREKEIRDLIREEIKDNVDEIYTDKMGNLIASKGKEKDGPKVMLAAHMDEVGLMITEITSDGLLKFQPVGGIDKRVLVSKPVLVGEDKMAGVIGAKAIHLQKKSERDKPIDFDNLYIDIGVNSKKEAEKHVDLGDVAVFSTKYEELGNGRVIGKAFDDRVGCSIIAELTEYDFDMPVYFVFTVQEEVGLRGAGVAAFDIAPDLALVLEGTTAADVPENKEHRYSTSVGKGPALTLMDRTVIADKNILTGLIEVAEDNGIDYQFRRTDAGGNDAGAISLSREGVPSAVISLPCRYIHSPLSLIDLDDYNKMNKLVKLYLERLARKGI</sequence>
<evidence type="ECO:0000256" key="5">
    <source>
        <dbReference type="ARBA" id="ARBA00022801"/>
    </source>
</evidence>
<proteinExistence type="inferred from homology"/>
<evidence type="ECO:0000256" key="1">
    <source>
        <dbReference type="ARBA" id="ARBA00006272"/>
    </source>
</evidence>
<name>A0A931APS9_9FIRM</name>
<keyword evidence="2" id="KW-0031">Aminopeptidase</keyword>
<dbReference type="Gene3D" id="2.40.30.40">
    <property type="entry name" value="Peptidase M42, domain 2"/>
    <property type="match status" value="1"/>
</dbReference>
<dbReference type="SUPFAM" id="SSF101821">
    <property type="entry name" value="Aminopeptidase/glucanase lid domain"/>
    <property type="match status" value="1"/>
</dbReference>
<evidence type="ECO:0000256" key="4">
    <source>
        <dbReference type="ARBA" id="ARBA00022723"/>
    </source>
</evidence>